<keyword evidence="7 9" id="KW-0472">Membrane</keyword>
<evidence type="ECO:0000313" key="11">
    <source>
        <dbReference type="Proteomes" id="UP000515800"/>
    </source>
</evidence>
<feature type="transmembrane region" description="Helical" evidence="9">
    <location>
        <begin position="7"/>
        <end position="26"/>
    </location>
</feature>
<evidence type="ECO:0000256" key="5">
    <source>
        <dbReference type="ARBA" id="ARBA00022692"/>
    </source>
</evidence>
<keyword evidence="11" id="KW-1185">Reference proteome</keyword>
<dbReference type="Proteomes" id="UP000515800">
    <property type="component" value="Chromosome"/>
</dbReference>
<dbReference type="PANTHER" id="PTHR19139:SF199">
    <property type="entry name" value="MIP17260P"/>
    <property type="match status" value="1"/>
</dbReference>
<keyword evidence="5 8" id="KW-0812">Transmembrane</keyword>
<evidence type="ECO:0000256" key="4">
    <source>
        <dbReference type="ARBA" id="ARBA00022475"/>
    </source>
</evidence>
<gene>
    <name evidence="10" type="ORF">H9L19_03885</name>
</gene>
<evidence type="ECO:0000256" key="3">
    <source>
        <dbReference type="ARBA" id="ARBA00022448"/>
    </source>
</evidence>
<feature type="transmembrane region" description="Helical" evidence="9">
    <location>
        <begin position="159"/>
        <end position="180"/>
    </location>
</feature>
<dbReference type="Pfam" id="PF00230">
    <property type="entry name" value="MIP"/>
    <property type="match status" value="1"/>
</dbReference>
<comment type="subcellular location">
    <subcellularLocation>
        <location evidence="1">Cell membrane</location>
        <topology evidence="1">Multi-pass membrane protein</topology>
    </subcellularLocation>
</comment>
<reference evidence="10 11" key="1">
    <citation type="submission" date="2020-08" db="EMBL/GenBank/DDBJ databases">
        <title>Genome sequence of Weissella diestrammenae KACC 16890T.</title>
        <authorList>
            <person name="Hyun D.-W."/>
            <person name="Bae J.-W."/>
        </authorList>
    </citation>
    <scope>NUCLEOTIDE SEQUENCE [LARGE SCALE GENOMIC DNA]</scope>
    <source>
        <strain evidence="10 11">KACC 16890</strain>
    </source>
</reference>
<dbReference type="PANTHER" id="PTHR19139">
    <property type="entry name" value="AQUAPORIN TRANSPORTER"/>
    <property type="match status" value="1"/>
</dbReference>
<evidence type="ECO:0000256" key="7">
    <source>
        <dbReference type="ARBA" id="ARBA00023136"/>
    </source>
</evidence>
<keyword evidence="3 8" id="KW-0813">Transport</keyword>
<proteinExistence type="inferred from homology"/>
<dbReference type="Gene3D" id="1.20.1080.10">
    <property type="entry name" value="Glycerol uptake facilitator protein"/>
    <property type="match status" value="1"/>
</dbReference>
<keyword evidence="4" id="KW-1003">Cell membrane</keyword>
<feature type="transmembrane region" description="Helical" evidence="9">
    <location>
        <begin position="200"/>
        <end position="226"/>
    </location>
</feature>
<comment type="similarity">
    <text evidence="2 8">Belongs to the MIP/aquaporin (TC 1.A.8) family.</text>
</comment>
<dbReference type="PROSITE" id="PS00221">
    <property type="entry name" value="MIP"/>
    <property type="match status" value="1"/>
</dbReference>
<keyword evidence="6 9" id="KW-1133">Transmembrane helix</keyword>
<evidence type="ECO:0000256" key="8">
    <source>
        <dbReference type="RuleBase" id="RU000477"/>
    </source>
</evidence>
<organism evidence="10 11">
    <name type="scientific">Weissella diestrammenae</name>
    <dbReference type="NCBI Taxonomy" id="1162633"/>
    <lineage>
        <taxon>Bacteria</taxon>
        <taxon>Bacillati</taxon>
        <taxon>Bacillota</taxon>
        <taxon>Bacilli</taxon>
        <taxon>Lactobacillales</taxon>
        <taxon>Lactobacillaceae</taxon>
        <taxon>Weissella</taxon>
    </lineage>
</organism>
<name>A0A7G9T7C1_9LACO</name>
<dbReference type="InterPro" id="IPR034294">
    <property type="entry name" value="Aquaporin_transptr"/>
</dbReference>
<dbReference type="PRINTS" id="PR00783">
    <property type="entry name" value="MINTRINSICP"/>
</dbReference>
<protein>
    <submittedName>
        <fullName evidence="10">Aquaporin</fullName>
    </submittedName>
</protein>
<dbReference type="GO" id="GO:0005886">
    <property type="term" value="C:plasma membrane"/>
    <property type="evidence" value="ECO:0007669"/>
    <property type="project" value="UniProtKB-SubCell"/>
</dbReference>
<dbReference type="GO" id="GO:0015250">
    <property type="term" value="F:water channel activity"/>
    <property type="evidence" value="ECO:0007669"/>
    <property type="project" value="TreeGrafter"/>
</dbReference>
<evidence type="ECO:0000256" key="1">
    <source>
        <dbReference type="ARBA" id="ARBA00004651"/>
    </source>
</evidence>
<dbReference type="InterPro" id="IPR022357">
    <property type="entry name" value="MIP_CS"/>
</dbReference>
<dbReference type="SUPFAM" id="SSF81338">
    <property type="entry name" value="Aquaporin-like"/>
    <property type="match status" value="1"/>
</dbReference>
<evidence type="ECO:0000256" key="2">
    <source>
        <dbReference type="ARBA" id="ARBA00006175"/>
    </source>
</evidence>
<dbReference type="RefSeq" id="WP_187529824.1">
    <property type="nucleotide sequence ID" value="NZ_CP060724.1"/>
</dbReference>
<dbReference type="InterPro" id="IPR000425">
    <property type="entry name" value="MIP"/>
</dbReference>
<dbReference type="AlphaFoldDB" id="A0A7G9T7C1"/>
<feature type="transmembrane region" description="Helical" evidence="9">
    <location>
        <begin position="76"/>
        <end position="102"/>
    </location>
</feature>
<dbReference type="KEGG" id="wdi:H9L19_03885"/>
<evidence type="ECO:0000256" key="6">
    <source>
        <dbReference type="ARBA" id="ARBA00022989"/>
    </source>
</evidence>
<feature type="transmembrane region" description="Helical" evidence="9">
    <location>
        <begin position="32"/>
        <end position="55"/>
    </location>
</feature>
<dbReference type="InterPro" id="IPR023271">
    <property type="entry name" value="Aquaporin-like"/>
</dbReference>
<feature type="transmembrane region" description="Helical" evidence="9">
    <location>
        <begin position="122"/>
        <end position="147"/>
    </location>
</feature>
<sequence>MRKYFAEFFGTAMLVAFGTGSVVFGGTSFGSFPIAIAFGFAVIAGAYAFGNISGAHFNPAISLGMAINGRISWTEFAGYVGAQILGGFAGTGIVGAIIASINPTKQQIVSAGFGATNFQTPINIWSAMALELLLTFVFVLVVMAVTAKNNEAGNMFAPLAIGVTLTALIMMGIGFTGASFNPARSIAPAVVLALFGSSSALTNIAAYIIGPLAGGALAAVVAKYLLGTEDK</sequence>
<evidence type="ECO:0000256" key="9">
    <source>
        <dbReference type="SAM" id="Phobius"/>
    </source>
</evidence>
<evidence type="ECO:0000313" key="10">
    <source>
        <dbReference type="EMBL" id="QNN75996.1"/>
    </source>
</evidence>
<dbReference type="EMBL" id="CP060724">
    <property type="protein sequence ID" value="QNN75996.1"/>
    <property type="molecule type" value="Genomic_DNA"/>
</dbReference>
<accession>A0A7G9T7C1</accession>